<dbReference type="Pfam" id="PF03372">
    <property type="entry name" value="Exo_endo_phos"/>
    <property type="match status" value="1"/>
</dbReference>
<evidence type="ECO:0000259" key="2">
    <source>
        <dbReference type="PROSITE" id="PS50879"/>
    </source>
</evidence>
<dbReference type="Proteomes" id="UP000813463">
    <property type="component" value="Chromosome 1"/>
</dbReference>
<dbReference type="RefSeq" id="XP_056690371.1">
    <property type="nucleotide sequence ID" value="XM_056834393.1"/>
</dbReference>
<evidence type="ECO:0000313" key="3">
    <source>
        <dbReference type="Proteomes" id="UP000813463"/>
    </source>
</evidence>
<sequence>MEERTPNLAPDTLPITCMIWNVQGAGSRAFVSVLKEIVRTNHPNVIALVETRMGGDQALSIASTLGYSGHTRVDANGFSGGIWIFWKPELVTVEPIIKHNQHITMDITRTGATPWYFTAVYASPDPTKRRELWNELREFASTNNKPWLIAGDFNDTRFPSERNRSFSETDRRSARFNDWVDEMNLIEIEFTGAAHTWARGLTPETRQSGRLDRALCNGEWGLRFEQAKVKHLPTSHSDHCPILSHPMALSHCIQLIDPSDFKLLGYHMRGLKNLSQSELDEVLKQEETLWYQKSRVEWIKNGDRNTTFFQLSTIVRRWRNKIVAIKDSNNDWISDKDLVKSQIVNYFTSLFTDEGEPSLFDVPNDVFPELLQKDWDRLSLPYTKHEVDLVIKNMGALKAPGPDGFQAIFYQKNWDIVANKVYEMVIPVLEGKGLPANLNDTHIVLIPKVDHPEHAAQFRPIGLCNVAYKIITKVIVNRIKPLLPFLISNTQSSFVPGRKITDNIVIVQEVLHTMRRKQGEKGLMAIKIDFEKAYDRLRWSFIRDTLMQINLPLLLINVIMECVTTASLQVLWNGEPSNSFKPTRGIRQGDPLSPYLFVMCMERLYQTIEEAIVNGHWKPIRASRNGPLLSNLFFADDIILFTEANVEQANIMKNCLNRFCNASGQKVSLSKSRIYFSKNVSELAQANISQALGMNVTTDLGTYLGMPTITSRVTRATFSHLCEKIDRRLSGWKTKYLSLAGRITLAKSTLSTIACYSMQTEKIPRTICDDIDKRTRRFIWGGTEEKRGVHLLSWETLQKPKEHGGIGVRSSRQSNAAFLTKLGWRVLTEPQALWSRVLRAKYCKGRCDIDMFEPKKDSSNVWKGITENSKFLCEGMKTAVGNGSQTLFWDHKWATDTPLSNLATQNIPMEITGATVEEMWEHDLGWKWDLFSPYLHADILQLIQSFELKNDPSIGDLVYWKDGKNGRFSIKSALSIMRHEDDGFDDKSWNLIWKTPVQQRTRAFLWMAGHDRILGNMNRFKRQMTNDPKCFVCGDLEETSIHILRDCPAAKIVWNRLGGRANAHNFWQGSIKEWIVDNVNEENAGLHEHWPTFFALTIWWLWRWRNCHVFGRHSEIPIDVGAFLQVRFDETRRCLQEMEEEGNSNHKARVETNISWIAPEDGWYVLNCDGAAKGTPGPAGGGGVIRDHCGNYISGFTANFGHCLAFRAEVLALTKGLELAHNLQIKKLEIQLDSLSCVQALQSNSRDDAACTHELNFCRTMLNDPTWKIRVAHVYREGNRAADWLANQGVLQDTRLEIIEGVPPTLSKILEEDMRGVAFPRFIPP</sequence>
<gene>
    <name evidence="4" type="primary">LOC130465578</name>
</gene>
<proteinExistence type="predicted"/>
<accession>A0ABM3R426</accession>
<dbReference type="Gene3D" id="3.30.420.10">
    <property type="entry name" value="Ribonuclease H-like superfamily/Ribonuclease H"/>
    <property type="match status" value="1"/>
</dbReference>
<dbReference type="Gene3D" id="3.60.10.10">
    <property type="entry name" value="Endonuclease/exonuclease/phosphatase"/>
    <property type="match status" value="1"/>
</dbReference>
<dbReference type="SUPFAM" id="SSF56219">
    <property type="entry name" value="DNase I-like"/>
    <property type="match status" value="1"/>
</dbReference>
<feature type="domain" description="Reverse transcriptase" evidence="1">
    <location>
        <begin position="427"/>
        <end position="696"/>
    </location>
</feature>
<name>A0ABM3R426_SPIOL</name>
<feature type="domain" description="RNase H type-1" evidence="2">
    <location>
        <begin position="1160"/>
        <end position="1291"/>
    </location>
</feature>
<dbReference type="CDD" id="cd06222">
    <property type="entry name" value="RNase_H_like"/>
    <property type="match status" value="1"/>
</dbReference>
<dbReference type="SUPFAM" id="SSF56672">
    <property type="entry name" value="DNA/RNA polymerases"/>
    <property type="match status" value="1"/>
</dbReference>
<dbReference type="Pfam" id="PF00078">
    <property type="entry name" value="RVT_1"/>
    <property type="match status" value="1"/>
</dbReference>
<dbReference type="InterPro" id="IPR043502">
    <property type="entry name" value="DNA/RNA_pol_sf"/>
</dbReference>
<evidence type="ECO:0000259" key="1">
    <source>
        <dbReference type="PROSITE" id="PS50878"/>
    </source>
</evidence>
<dbReference type="PANTHER" id="PTHR35218">
    <property type="entry name" value="RNASE H DOMAIN-CONTAINING PROTEIN"/>
    <property type="match status" value="1"/>
</dbReference>
<dbReference type="Pfam" id="PF13456">
    <property type="entry name" value="RVT_3"/>
    <property type="match status" value="1"/>
</dbReference>
<keyword evidence="3" id="KW-1185">Reference proteome</keyword>
<protein>
    <recommendedName>
        <fullName evidence="5">Reverse transcriptase domain-containing protein</fullName>
    </recommendedName>
</protein>
<dbReference type="PANTHER" id="PTHR35218:SF9">
    <property type="entry name" value="ENDONUCLEASE_EXONUCLEASE_PHOSPHATASE DOMAIN-CONTAINING PROTEIN"/>
    <property type="match status" value="1"/>
</dbReference>
<reference evidence="3" key="1">
    <citation type="journal article" date="2021" name="Nat. Commun.">
        <title>Genomic analyses provide insights into spinach domestication and the genetic basis of agronomic traits.</title>
        <authorList>
            <person name="Cai X."/>
            <person name="Sun X."/>
            <person name="Xu C."/>
            <person name="Sun H."/>
            <person name="Wang X."/>
            <person name="Ge C."/>
            <person name="Zhang Z."/>
            <person name="Wang Q."/>
            <person name="Fei Z."/>
            <person name="Jiao C."/>
            <person name="Wang Q."/>
        </authorList>
    </citation>
    <scope>NUCLEOTIDE SEQUENCE [LARGE SCALE GENOMIC DNA]</scope>
    <source>
        <strain evidence="3">cv. Varoflay</strain>
    </source>
</reference>
<dbReference type="InterPro" id="IPR036397">
    <property type="entry name" value="RNaseH_sf"/>
</dbReference>
<dbReference type="InterPro" id="IPR002156">
    <property type="entry name" value="RNaseH_domain"/>
</dbReference>
<evidence type="ECO:0008006" key="5">
    <source>
        <dbReference type="Google" id="ProtNLM"/>
    </source>
</evidence>
<dbReference type="InterPro" id="IPR000477">
    <property type="entry name" value="RT_dom"/>
</dbReference>
<dbReference type="InterPro" id="IPR012337">
    <property type="entry name" value="RNaseH-like_sf"/>
</dbReference>
<dbReference type="PROSITE" id="PS50878">
    <property type="entry name" value="RT_POL"/>
    <property type="match status" value="1"/>
</dbReference>
<dbReference type="InterPro" id="IPR005135">
    <property type="entry name" value="Endo/exonuclease/phosphatase"/>
</dbReference>
<dbReference type="InterPro" id="IPR036691">
    <property type="entry name" value="Endo/exonu/phosph_ase_sf"/>
</dbReference>
<dbReference type="Pfam" id="PF13966">
    <property type="entry name" value="zf-RVT"/>
    <property type="match status" value="1"/>
</dbReference>
<dbReference type="PROSITE" id="PS50879">
    <property type="entry name" value="RNASE_H_1"/>
    <property type="match status" value="1"/>
</dbReference>
<organism evidence="3 4">
    <name type="scientific">Spinacia oleracea</name>
    <name type="common">Spinach</name>
    <dbReference type="NCBI Taxonomy" id="3562"/>
    <lineage>
        <taxon>Eukaryota</taxon>
        <taxon>Viridiplantae</taxon>
        <taxon>Streptophyta</taxon>
        <taxon>Embryophyta</taxon>
        <taxon>Tracheophyta</taxon>
        <taxon>Spermatophyta</taxon>
        <taxon>Magnoliopsida</taxon>
        <taxon>eudicotyledons</taxon>
        <taxon>Gunneridae</taxon>
        <taxon>Pentapetalae</taxon>
        <taxon>Caryophyllales</taxon>
        <taxon>Chenopodiaceae</taxon>
        <taxon>Chenopodioideae</taxon>
        <taxon>Anserineae</taxon>
        <taxon>Spinacia</taxon>
    </lineage>
</organism>
<reference evidence="4" key="2">
    <citation type="submission" date="2025-08" db="UniProtKB">
        <authorList>
            <consortium name="RefSeq"/>
        </authorList>
    </citation>
    <scope>IDENTIFICATION</scope>
    <source>
        <tissue evidence="4">Leaf</tissue>
    </source>
</reference>
<dbReference type="CDD" id="cd01650">
    <property type="entry name" value="RT_nLTR_like"/>
    <property type="match status" value="1"/>
</dbReference>
<dbReference type="GeneID" id="130465578"/>
<dbReference type="InterPro" id="IPR044730">
    <property type="entry name" value="RNase_H-like_dom_plant"/>
</dbReference>
<evidence type="ECO:0000313" key="4">
    <source>
        <dbReference type="RefSeq" id="XP_056690371.1"/>
    </source>
</evidence>
<dbReference type="SUPFAM" id="SSF53098">
    <property type="entry name" value="Ribonuclease H-like"/>
    <property type="match status" value="1"/>
</dbReference>
<dbReference type="InterPro" id="IPR026960">
    <property type="entry name" value="RVT-Znf"/>
</dbReference>